<name>A3QMR7_CYHV3</name>
<dbReference type="SUPFAM" id="SSF51445">
    <property type="entry name" value="(Trans)glycosidases"/>
    <property type="match status" value="1"/>
</dbReference>
<sequence>MRALLCLCLVSVAALILSGRTTDAQAYDASLLLQTPSKVLPMCITQFNFRGYFTSDGVQIQTPALGQTVRVVAAVTELLVYNMAESVEDAMRDYCTVATPVTKLTTDLHLTMLYTGLHTPLRLCYPRVPMTSQLASKSYYCPSVCSHRDTDEAITSRDACRLGQNSLAGKAWGLLMRGDPMDPLVLSQLRQSPILGPCLLKYFGQSAVSPNSTCLGTVGDFCYRGMCISKTARPRGFTNEPVLTGVPHTYCSVDSATQRQQKPAQFQTLASSLNASLCDACLYRSVPMTLNASWAEAVLVQQAVTSMRPACPSVHLVLTAADADWFNLVNDTAVRAAVVQRAVDMVTANELQGLVFEFGPGVSGLGLDFYTQFLIDVRVRLWTQNLNGVLLGVMTYNRVSTGFLRVATVAPFLDKFFDRSVDIKSFTTPSDCDYNMRTKCTAAHNTVRDFAENLLAQGVPPVKLVVGVSLYGSMAPGSTACNSVLGGEGVQGRIPIDYITQGGYNLNTQPVCGVIDPTTGYCTFSVQIGSDNCVWRTMREAHIRYRVSQLMTRYPSADLLVLDVSVSRNGYWIDVVKQTVTANLPSVSKAAIVGGPYYYVGSGPRVQCPGIHNFVGDTIITSVEYDKTVKIPLLGGYLALDGFTCGTGAAMTPSTCAQVPTFAVDMVTLQTVSSATSRSVLYDPVNYCFVVPRSQQLCQFTATEGSKVDVYQLGTDFTDKPVERDVYWLGVSAYITIVDDWTTVIEAIPVDYKCVSFDVSSIPDCLQVVCGGDIGCRKRAASACSMDVTTRVAIMGLQQQFYAVNEVYQLMVRELTQYSVSDIDPFTGQSRAPSKFFGALLSLFGIGLGAKNAYDIAQLQDAMQTVKGMLNTQSVMLDVHDRLLKNLQAQLVSHDQQLVTVQSQFQGQQTQLNGLNQALNATNTYVNQLVQATAANAEMSNNLQTQINSQQAIIDLINSKIGVNSRAISHNSDQIMKLGNGLANISIALDNNIKAVNGRVTMLVDEVNDRFSYVASQLTKLRAQQASDVADLNYSIELHNAAMLYYQQLNNFAVTLAHNALKLTAMVESYRTCFRSLASGYLQGCPVNQPFLKSKPFFANFRSVLGIVYRQDLGVAAVLYKVPKSFRDFALYAISAKPLRVNGEWYVPRSDDVVMLGDGNFYSKPQCDSNICEPPALHPSWTDCMAAITVQSVSQIFNFCRLIKCAADHCTDVITSPVTYTGVVNLPDRSVGDFTFYNGVAPVGAVQPVPVPSVNIVPIQTSATLQDIAPAVAQVQSVVTDLSGSMTQFNAQIAKLQADVQSKLNDLYTTQLAFNLTYDQWQQLVTNLHRNEALYKQGIDQFNAGAQQFGTSLEQWKQQQGEWQGLRDEFKNVSSIYDELKKVYNAQAARFADQLNRMMNGDWTDAFTGPVKNLAIGLTSLFGLGGLGGILGALRCAFPSLCSACGGCGGCGGLCGLCGGGCGGCGLCGGCCGACSCCGPCIATACAPCIACCALPCCVSLCSCCSSCSRCGGSCKKCCSGCSHGGYEYDEYEDEEHTHDD</sequence>
<dbReference type="Proteomes" id="UP000106924">
    <property type="component" value="Segment"/>
</dbReference>
<proteinExistence type="predicted"/>
<dbReference type="Gene3D" id="3.20.20.80">
    <property type="entry name" value="Glycosidases"/>
    <property type="match status" value="1"/>
</dbReference>
<evidence type="ECO:0000313" key="1">
    <source>
        <dbReference type="EMBL" id="ABC55145.1"/>
    </source>
</evidence>
<evidence type="ECO:0000313" key="2">
    <source>
        <dbReference type="Proteomes" id="UP000106924"/>
    </source>
</evidence>
<dbReference type="InterPro" id="IPR017853">
    <property type="entry name" value="GH"/>
</dbReference>
<reference evidence="1 2" key="1">
    <citation type="journal article" date="2007" name="J. Virol.">
        <title>Genome sequences of three koi herpesvirus isolates representing the expanding distribution of an emerging disease threatening koi and common carp worldwide.</title>
        <authorList>
            <person name="Aoki T."/>
            <person name="Hirono I."/>
            <person name="Kurokawa K."/>
            <person name="Fukuda H."/>
            <person name="Nahary R."/>
            <person name="Eldar A."/>
            <person name="Davison A.J."/>
            <person name="Waltzek T.B."/>
            <person name="Bercovier H."/>
            <person name="Hedrick R.P."/>
        </authorList>
    </citation>
    <scope>NUCLEOTIDE SEQUENCE [LARGE SCALE GENOMIC DNA]</scope>
    <source>
        <strain evidence="1">KHV-I</strain>
    </source>
</reference>
<accession>A3QMR7</accession>
<organism evidence="1 2">
    <name type="scientific">Cyprinid herpesvirus 3</name>
    <name type="common">CyHV-3</name>
    <dbReference type="NCBI Taxonomy" id="180230"/>
    <lineage>
        <taxon>Viruses</taxon>
        <taxon>Duplodnaviria</taxon>
        <taxon>Heunggongvirae</taxon>
        <taxon>Peploviricota</taxon>
        <taxon>Herviviricetes</taxon>
        <taxon>Herpesvirales</taxon>
        <taxon>Alloherpesviridae</taxon>
        <taxon>Cyvirus</taxon>
        <taxon>Cyvirus cyprinidallo3</taxon>
    </lineage>
</organism>
<protein>
    <recommendedName>
        <fullName evidence="3">Membrane protein Allo46</fullName>
    </recommendedName>
</protein>
<dbReference type="Pfam" id="PF17072">
    <property type="entry name" value="Spike_torovirin"/>
    <property type="match status" value="1"/>
</dbReference>
<dbReference type="InterPro" id="IPR031412">
    <property type="entry name" value="S_torovirinae"/>
</dbReference>
<evidence type="ECO:0008006" key="3">
    <source>
        <dbReference type="Google" id="ProtNLM"/>
    </source>
</evidence>
<dbReference type="EMBL" id="DQ177346">
    <property type="protein sequence ID" value="ABC55145.1"/>
    <property type="molecule type" value="Genomic_DNA"/>
</dbReference>